<comment type="caution">
    <text evidence="1">The sequence shown here is derived from an EMBL/GenBank/DDBJ whole genome shotgun (WGS) entry which is preliminary data.</text>
</comment>
<reference evidence="1" key="1">
    <citation type="submission" date="2023-07" db="EMBL/GenBank/DDBJ databases">
        <title>Sorghum-associated microbial communities from plants grown in Nebraska, USA.</title>
        <authorList>
            <person name="Schachtman D."/>
        </authorList>
    </citation>
    <scope>NUCLEOTIDE SEQUENCE</scope>
    <source>
        <strain evidence="1">2697</strain>
    </source>
</reference>
<accession>A0ACC6L0S6</accession>
<dbReference type="Proteomes" id="UP001246858">
    <property type="component" value="Unassembled WGS sequence"/>
</dbReference>
<keyword evidence="2" id="KW-1185">Reference proteome</keyword>
<gene>
    <name evidence="1" type="ORF">J2X78_003804</name>
</gene>
<sequence>MKTNIKQQNVFNKPINEEILRIMQEYNRLSYTQKKDERLLSVLIERYEKTKDCISVNDTASSGD</sequence>
<organism evidence="1 2">
    <name type="scientific">Pedobacter africanus</name>
    <dbReference type="NCBI Taxonomy" id="151894"/>
    <lineage>
        <taxon>Bacteria</taxon>
        <taxon>Pseudomonadati</taxon>
        <taxon>Bacteroidota</taxon>
        <taxon>Sphingobacteriia</taxon>
        <taxon>Sphingobacteriales</taxon>
        <taxon>Sphingobacteriaceae</taxon>
        <taxon>Pedobacter</taxon>
    </lineage>
</organism>
<dbReference type="EMBL" id="JAVDTF010000003">
    <property type="protein sequence ID" value="MDR6785230.1"/>
    <property type="molecule type" value="Genomic_DNA"/>
</dbReference>
<protein>
    <submittedName>
        <fullName evidence="1">Uncharacterized protein</fullName>
    </submittedName>
</protein>
<evidence type="ECO:0000313" key="1">
    <source>
        <dbReference type="EMBL" id="MDR6785230.1"/>
    </source>
</evidence>
<evidence type="ECO:0000313" key="2">
    <source>
        <dbReference type="Proteomes" id="UP001246858"/>
    </source>
</evidence>
<name>A0ACC6L0S6_9SPHI</name>
<proteinExistence type="predicted"/>